<keyword evidence="2" id="KW-0238">DNA-binding</keyword>
<dbReference type="CDD" id="cd00090">
    <property type="entry name" value="HTH_ARSR"/>
    <property type="match status" value="1"/>
</dbReference>
<dbReference type="InterPro" id="IPR011991">
    <property type="entry name" value="ArsR-like_HTH"/>
</dbReference>
<evidence type="ECO:0000256" key="1">
    <source>
        <dbReference type="ARBA" id="ARBA00023015"/>
    </source>
</evidence>
<dbReference type="InterPro" id="IPR036390">
    <property type="entry name" value="WH_DNA-bd_sf"/>
</dbReference>
<dbReference type="SMART" id="SM00346">
    <property type="entry name" value="HTH_ICLR"/>
    <property type="match status" value="1"/>
</dbReference>
<dbReference type="PANTHER" id="PTHR30136">
    <property type="entry name" value="HELIX-TURN-HELIX TRANSCRIPTIONAL REGULATOR, ICLR FAMILY"/>
    <property type="match status" value="1"/>
</dbReference>
<sequence length="266" mass="29464">MLRDTPEHTLETTERSIELLEAIERLAGATVSELAQECSLAPSTVYKHLVTLQSKGYLNERGNTYYVGFRFLNLGEHARSRISGLRLIEDAVQELTAETDEEVDFTVEDHGRVMTILESYHKWVKYGDDGGAERYRARIGSYYPMHATATGKAILASYPRERVDAIVDAWGLPARTERTITDRTELFAELDRVAERGYAIDDQEYADGLRSVGTAITGPDGGVVGAISVSGPSYRLHGDVLRTTIPEAVRGVRADLQRELVEANTG</sequence>
<dbReference type="Pfam" id="PF09339">
    <property type="entry name" value="HTH_IclR"/>
    <property type="match status" value="1"/>
</dbReference>
<dbReference type="SUPFAM" id="SSF46785">
    <property type="entry name" value="Winged helix' DNA-binding domain"/>
    <property type="match status" value="1"/>
</dbReference>
<keyword evidence="3" id="KW-0804">Transcription</keyword>
<dbReference type="InterPro" id="IPR029016">
    <property type="entry name" value="GAF-like_dom_sf"/>
</dbReference>
<dbReference type="GO" id="GO:0045892">
    <property type="term" value="P:negative regulation of DNA-templated transcription"/>
    <property type="evidence" value="ECO:0007669"/>
    <property type="project" value="TreeGrafter"/>
</dbReference>
<proteinExistence type="predicted"/>
<keyword evidence="7" id="KW-1185">Reference proteome</keyword>
<evidence type="ECO:0000313" key="6">
    <source>
        <dbReference type="EMBL" id="AGB39056.1"/>
    </source>
</evidence>
<dbReference type="GO" id="GO:0003700">
    <property type="term" value="F:DNA-binding transcription factor activity"/>
    <property type="evidence" value="ECO:0007669"/>
    <property type="project" value="TreeGrafter"/>
</dbReference>
<feature type="domain" description="IclR-ED" evidence="5">
    <location>
        <begin position="70"/>
        <end position="262"/>
    </location>
</feature>
<evidence type="ECO:0000259" key="5">
    <source>
        <dbReference type="PROSITE" id="PS51078"/>
    </source>
</evidence>
<dbReference type="Pfam" id="PF01614">
    <property type="entry name" value="IclR_C"/>
    <property type="match status" value="1"/>
</dbReference>
<keyword evidence="1" id="KW-0805">Transcription regulation</keyword>
<evidence type="ECO:0000259" key="4">
    <source>
        <dbReference type="PROSITE" id="PS51077"/>
    </source>
</evidence>
<dbReference type="PANTHER" id="PTHR30136:SF35">
    <property type="entry name" value="HTH-TYPE TRANSCRIPTIONAL REGULATOR RV1719"/>
    <property type="match status" value="1"/>
</dbReference>
<dbReference type="SUPFAM" id="SSF55781">
    <property type="entry name" value="GAF domain-like"/>
    <property type="match status" value="1"/>
</dbReference>
<dbReference type="PROSITE" id="PS51078">
    <property type="entry name" value="ICLR_ED"/>
    <property type="match status" value="1"/>
</dbReference>
<evidence type="ECO:0000256" key="2">
    <source>
        <dbReference type="ARBA" id="ARBA00023125"/>
    </source>
</evidence>
<reference evidence="6 7" key="1">
    <citation type="submission" date="2012-11" db="EMBL/GenBank/DDBJ databases">
        <title>FINISHED of Natronococcus occultus SP4, DSM 3396.</title>
        <authorList>
            <consortium name="DOE Joint Genome Institute"/>
            <person name="Eisen J."/>
            <person name="Huntemann M."/>
            <person name="Wei C.-L."/>
            <person name="Han J."/>
            <person name="Detter J.C."/>
            <person name="Han C."/>
            <person name="Tapia R."/>
            <person name="Chen A."/>
            <person name="Kyrpides N."/>
            <person name="Mavromatis K."/>
            <person name="Markowitz V."/>
            <person name="Szeto E."/>
            <person name="Ivanova N."/>
            <person name="Mikhailova N."/>
            <person name="Ovchinnikova G."/>
            <person name="Pagani I."/>
            <person name="Pati A."/>
            <person name="Goodwin L."/>
            <person name="Nordberg H.P."/>
            <person name="Cantor M.N."/>
            <person name="Hua S.X."/>
            <person name="Woyke T."/>
            <person name="Eisen J."/>
            <person name="Klenk H.-P."/>
            <person name="Klenk H.-P."/>
        </authorList>
    </citation>
    <scope>NUCLEOTIDE SEQUENCE [LARGE SCALE GENOMIC DNA]</scope>
    <source>
        <strain evidence="6 7">SP4</strain>
    </source>
</reference>
<evidence type="ECO:0000256" key="3">
    <source>
        <dbReference type="ARBA" id="ARBA00023163"/>
    </source>
</evidence>
<name>L0K223_9EURY</name>
<accession>L0K223</accession>
<dbReference type="eggNOG" id="arCOG02798">
    <property type="taxonomic scope" value="Archaea"/>
</dbReference>
<feature type="domain" description="HTH iclR-type" evidence="4">
    <location>
        <begin position="10"/>
        <end position="69"/>
    </location>
</feature>
<dbReference type="Gene3D" id="3.30.450.40">
    <property type="match status" value="1"/>
</dbReference>
<dbReference type="InterPro" id="IPR005471">
    <property type="entry name" value="Tscrpt_reg_IclR_N"/>
</dbReference>
<dbReference type="PROSITE" id="PS51077">
    <property type="entry name" value="HTH_ICLR"/>
    <property type="match status" value="1"/>
</dbReference>
<organism evidence="6 7">
    <name type="scientific">Natronococcus occultus SP4</name>
    <dbReference type="NCBI Taxonomy" id="694430"/>
    <lineage>
        <taxon>Archaea</taxon>
        <taxon>Methanobacteriati</taxon>
        <taxon>Methanobacteriota</taxon>
        <taxon>Stenosarchaea group</taxon>
        <taxon>Halobacteria</taxon>
        <taxon>Halobacteriales</taxon>
        <taxon>Natrialbaceae</taxon>
        <taxon>Natronococcus</taxon>
    </lineage>
</organism>
<evidence type="ECO:0000313" key="7">
    <source>
        <dbReference type="Proteomes" id="UP000010878"/>
    </source>
</evidence>
<dbReference type="InterPro" id="IPR050707">
    <property type="entry name" value="HTH_MetabolicPath_Reg"/>
</dbReference>
<dbReference type="AlphaFoldDB" id="L0K223"/>
<dbReference type="GeneID" id="14403707"/>
<dbReference type="Gene3D" id="1.10.10.10">
    <property type="entry name" value="Winged helix-like DNA-binding domain superfamily/Winged helix DNA-binding domain"/>
    <property type="match status" value="1"/>
</dbReference>
<dbReference type="InterPro" id="IPR036388">
    <property type="entry name" value="WH-like_DNA-bd_sf"/>
</dbReference>
<dbReference type="Proteomes" id="UP000010878">
    <property type="component" value="Chromosome"/>
</dbReference>
<dbReference type="GO" id="GO:0003677">
    <property type="term" value="F:DNA binding"/>
    <property type="evidence" value="ECO:0007669"/>
    <property type="project" value="UniProtKB-KW"/>
</dbReference>
<gene>
    <name evidence="6" type="ORF">Natoc_3320</name>
</gene>
<dbReference type="KEGG" id="nou:Natoc_3320"/>
<dbReference type="InterPro" id="IPR014757">
    <property type="entry name" value="Tscrpt_reg_IclR_C"/>
</dbReference>
<dbReference type="OrthoDB" id="14763at2157"/>
<dbReference type="EMBL" id="CP003929">
    <property type="protein sequence ID" value="AGB39056.1"/>
    <property type="molecule type" value="Genomic_DNA"/>
</dbReference>
<protein>
    <submittedName>
        <fullName evidence="6">Transcriptional regulator</fullName>
    </submittedName>
</protein>
<dbReference type="HOGENOM" id="CLU_062618_6_1_2"/>
<dbReference type="RefSeq" id="WP_015322495.1">
    <property type="nucleotide sequence ID" value="NC_019974.1"/>
</dbReference>